<evidence type="ECO:0000259" key="9">
    <source>
        <dbReference type="Pfam" id="PF07912"/>
    </source>
</evidence>
<evidence type="ECO:0000259" key="7">
    <source>
        <dbReference type="Pfam" id="PF01248"/>
    </source>
</evidence>
<dbReference type="SUPFAM" id="SSF47933">
    <property type="entry name" value="ERP29 C domain-like"/>
    <property type="match status" value="1"/>
</dbReference>
<dbReference type="InterPro" id="IPR029064">
    <property type="entry name" value="Ribosomal_eL30-like_sf"/>
</dbReference>
<evidence type="ECO:0000256" key="5">
    <source>
        <dbReference type="RuleBase" id="RU000670"/>
    </source>
</evidence>
<dbReference type="Pfam" id="PF07912">
    <property type="entry name" value="ERp29_N"/>
    <property type="match status" value="1"/>
</dbReference>
<organism evidence="10 11">
    <name type="scientific">Perkinsus olseni</name>
    <name type="common">Perkinsus atlanticus</name>
    <dbReference type="NCBI Taxonomy" id="32597"/>
    <lineage>
        <taxon>Eukaryota</taxon>
        <taxon>Sar</taxon>
        <taxon>Alveolata</taxon>
        <taxon>Perkinsozoa</taxon>
        <taxon>Perkinsea</taxon>
        <taxon>Perkinsida</taxon>
        <taxon>Perkinsidae</taxon>
        <taxon>Perkinsus</taxon>
    </lineage>
</organism>
<dbReference type="GO" id="GO:0006412">
    <property type="term" value="P:translation"/>
    <property type="evidence" value="ECO:0007669"/>
    <property type="project" value="InterPro"/>
</dbReference>
<evidence type="ECO:0000256" key="4">
    <source>
        <dbReference type="ARBA" id="ARBA00023274"/>
    </source>
</evidence>
<dbReference type="Gene3D" id="3.30.1330.30">
    <property type="match status" value="1"/>
</dbReference>
<keyword evidence="6" id="KW-1133">Transmembrane helix</keyword>
<dbReference type="InterPro" id="IPR036249">
    <property type="entry name" value="Thioredoxin-like_sf"/>
</dbReference>
<evidence type="ECO:0000256" key="1">
    <source>
        <dbReference type="ARBA" id="ARBA00005824"/>
    </source>
</evidence>
<protein>
    <recommendedName>
        <fullName evidence="5">40S ribosomal protein S12</fullName>
    </recommendedName>
</protein>
<dbReference type="GO" id="GO:1990904">
    <property type="term" value="C:ribonucleoprotein complex"/>
    <property type="evidence" value="ECO:0007669"/>
    <property type="project" value="UniProtKB-KW"/>
</dbReference>
<dbReference type="InterPro" id="IPR004038">
    <property type="entry name" value="Ribosomal_eL8/eL30/eS12/Gad45"/>
</dbReference>
<dbReference type="PROSITE" id="PS01189">
    <property type="entry name" value="RIBOSOMAL_S12E"/>
    <property type="match status" value="1"/>
</dbReference>
<proteinExistence type="inferred from homology"/>
<dbReference type="GO" id="GO:0003735">
    <property type="term" value="F:structural constituent of ribosome"/>
    <property type="evidence" value="ECO:0007669"/>
    <property type="project" value="InterPro"/>
</dbReference>
<keyword evidence="6" id="KW-0812">Transmembrane</keyword>
<keyword evidence="4 5" id="KW-0687">Ribonucleoprotein</keyword>
<keyword evidence="3 5" id="KW-0689">Ribosomal protein</keyword>
<dbReference type="OrthoDB" id="10249311at2759"/>
<dbReference type="InterPro" id="IPR047860">
    <property type="entry name" value="Ribosomal_eS12_CS"/>
</dbReference>
<dbReference type="InterPro" id="IPR011679">
    <property type="entry name" value="ERp29_C"/>
</dbReference>
<dbReference type="Gene3D" id="1.20.1150.12">
    <property type="entry name" value="Endoplasmic reticulum resident protein 29, C-terminal domain"/>
    <property type="match status" value="1"/>
</dbReference>
<evidence type="ECO:0000313" key="11">
    <source>
        <dbReference type="Proteomes" id="UP000570595"/>
    </source>
</evidence>
<dbReference type="GO" id="GO:0005840">
    <property type="term" value="C:ribosome"/>
    <property type="evidence" value="ECO:0007669"/>
    <property type="project" value="UniProtKB-KW"/>
</dbReference>
<feature type="transmembrane region" description="Helical" evidence="6">
    <location>
        <begin position="145"/>
        <end position="164"/>
    </location>
</feature>
<name>A0A7J6MGY5_PEROL</name>
<dbReference type="InterPro" id="IPR018247">
    <property type="entry name" value="EF_Hand_1_Ca_BS"/>
</dbReference>
<dbReference type="InterPro" id="IPR036356">
    <property type="entry name" value="ERp29_C_sf"/>
</dbReference>
<keyword evidence="2" id="KW-0256">Endoplasmic reticulum</keyword>
<dbReference type="PROSITE" id="PS00018">
    <property type="entry name" value="EF_HAND_1"/>
    <property type="match status" value="1"/>
</dbReference>
<dbReference type="InterPro" id="IPR012883">
    <property type="entry name" value="ERp29_N"/>
</dbReference>
<comment type="similarity">
    <text evidence="1 5">Belongs to the eukaryotic ribosomal protein eS12 family.</text>
</comment>
<dbReference type="SUPFAM" id="SSF55315">
    <property type="entry name" value="L30e-like"/>
    <property type="match status" value="1"/>
</dbReference>
<gene>
    <name evidence="10" type="primary">RPS12</name>
    <name evidence="10" type="ORF">FOZ61_008817</name>
</gene>
<evidence type="ECO:0000256" key="6">
    <source>
        <dbReference type="SAM" id="Phobius"/>
    </source>
</evidence>
<dbReference type="GO" id="GO:0009306">
    <property type="term" value="P:protein secretion"/>
    <property type="evidence" value="ECO:0007669"/>
    <property type="project" value="InterPro"/>
</dbReference>
<evidence type="ECO:0000256" key="2">
    <source>
        <dbReference type="ARBA" id="ARBA00022824"/>
    </source>
</evidence>
<sequence length="554" mass="61142">MSDIDAAEEIDQPIEVEEAVTDLNSAIRRVLKNAIAVDGLLRGLHETAKALEAGRANVCFLASSCNEDNYKKLIQALCLEQNVPLIEVPDNKQLGEWAGLCKIDKDGNPRKVVGASVVAVTNYGDEDNEGLRFLNNHIASHLSDIVSIGALVELCASSALALVTNKQQLYVYRSYMSVGNPSPSFLTLPLLVLFLGMGLATGLSFNGALSLDAMVFDKVISSNKYHVLVRFDKSDTDGSNEMNFGELVEASQKLKNLLLAYVDIESDEQASDKLDLAKKYGADKFPTYVLFSDGKEVSKYHDGKEVTDISDLIKWLEDNGIHLALKGRTLPLLDRLVQEYFSSDSSERKAELLKEVKASSDQYKEHDLAKFYPTILEKVSGKGDEYCTKELTRITSMLDKTKDSISEDKREEMRGKTQVRLSIMNWQFLLEISLIQPFSSTGWLDLQIAAQRRASCKFGGEGESYSSSQARSAAGQPPRSAAASGLLTRTKSLPSASMLPSHDDGPRDAEHSAKYVRGYTGSFAGAWINRGIGIEEFYTPHTPAYRLYLSNWQP</sequence>
<comment type="caution">
    <text evidence="10">The sequence shown here is derived from an EMBL/GenBank/DDBJ whole genome shotgun (WGS) entry which is preliminary data.</text>
</comment>
<keyword evidence="6" id="KW-0472">Membrane</keyword>
<reference evidence="10 11" key="1">
    <citation type="submission" date="2020-04" db="EMBL/GenBank/DDBJ databases">
        <title>Perkinsus olseni comparative genomics.</title>
        <authorList>
            <person name="Bogema D.R."/>
        </authorList>
    </citation>
    <scope>NUCLEOTIDE SEQUENCE [LARGE SCALE GENOMIC DNA]</scope>
    <source>
        <strain evidence="10">ATCC PRA-179</strain>
    </source>
</reference>
<evidence type="ECO:0000256" key="3">
    <source>
        <dbReference type="ARBA" id="ARBA00022980"/>
    </source>
</evidence>
<dbReference type="Proteomes" id="UP000570595">
    <property type="component" value="Unassembled WGS sequence"/>
</dbReference>
<dbReference type="GO" id="GO:0005788">
    <property type="term" value="C:endoplasmic reticulum lumen"/>
    <property type="evidence" value="ECO:0007669"/>
    <property type="project" value="InterPro"/>
</dbReference>
<evidence type="ECO:0000313" key="10">
    <source>
        <dbReference type="EMBL" id="KAF4670803.1"/>
    </source>
</evidence>
<feature type="domain" description="ERp29 N-terminal" evidence="9">
    <location>
        <begin position="206"/>
        <end position="322"/>
    </location>
</feature>
<dbReference type="Gene3D" id="3.40.30.10">
    <property type="entry name" value="Glutaredoxin"/>
    <property type="match status" value="1"/>
</dbReference>
<accession>A0A7J6MGY5</accession>
<feature type="domain" description="Ribosomal protein eL8/eL30/eS12/Gadd45" evidence="7">
    <location>
        <begin position="26"/>
        <end position="118"/>
    </location>
</feature>
<dbReference type="Pfam" id="PF01248">
    <property type="entry name" value="Ribosomal_L7Ae"/>
    <property type="match status" value="1"/>
</dbReference>
<feature type="domain" description="Endoplasmic reticulum resident protein 29 C-terminal" evidence="8">
    <location>
        <begin position="330"/>
        <end position="418"/>
    </location>
</feature>
<dbReference type="InterPro" id="IPR000530">
    <property type="entry name" value="Ribosomal_eS12"/>
</dbReference>
<feature type="transmembrane region" description="Helical" evidence="6">
    <location>
        <begin position="185"/>
        <end position="205"/>
    </location>
</feature>
<dbReference type="EMBL" id="JABAHT010000006">
    <property type="protein sequence ID" value="KAF4670803.1"/>
    <property type="molecule type" value="Genomic_DNA"/>
</dbReference>
<dbReference type="PANTHER" id="PTHR11843">
    <property type="entry name" value="40S RIBOSOMAL PROTEIN S12"/>
    <property type="match status" value="1"/>
</dbReference>
<dbReference type="AlphaFoldDB" id="A0A7J6MGY5"/>
<dbReference type="PRINTS" id="PR00972">
    <property type="entry name" value="RIBSOMALS12E"/>
</dbReference>
<dbReference type="Pfam" id="PF07749">
    <property type="entry name" value="ERp29"/>
    <property type="match status" value="1"/>
</dbReference>
<dbReference type="SUPFAM" id="SSF52833">
    <property type="entry name" value="Thioredoxin-like"/>
    <property type="match status" value="1"/>
</dbReference>
<evidence type="ECO:0000259" key="8">
    <source>
        <dbReference type="Pfam" id="PF07749"/>
    </source>
</evidence>